<evidence type="ECO:0000256" key="6">
    <source>
        <dbReference type="ARBA" id="ARBA00022833"/>
    </source>
</evidence>
<protein>
    <recommendedName>
        <fullName evidence="8">LITAF domain-containing protein</fullName>
    </recommendedName>
</protein>
<accession>A0A553RQ29</accession>
<dbReference type="GO" id="GO:0008270">
    <property type="term" value="F:zinc ion binding"/>
    <property type="evidence" value="ECO:0007669"/>
    <property type="project" value="TreeGrafter"/>
</dbReference>
<sequence length="179" mass="18836">MASAPPADFSTTLMGYPAPPSYEESLNSNLPYPPAAPGYAATPAGYAVTPAGYAPAPTGDKASVASHPTQGYNQMYQATSVQQTQPVANPAISVQTVYVQPGQIFGSVPVQVFCHACTQNVITRIEYSSGTLTWLSCAGLAIFGCIYGCCLIPFCLESLKDVVHRCPNCSTALGVHRRL</sequence>
<keyword evidence="6" id="KW-0862">Zinc</keyword>
<dbReference type="EMBL" id="SRMA01000827">
    <property type="protein sequence ID" value="TRZ04276.1"/>
    <property type="molecule type" value="Genomic_DNA"/>
</dbReference>
<comment type="similarity">
    <text evidence="4">Belongs to the CDIP1/LITAF family.</text>
</comment>
<evidence type="ECO:0000256" key="2">
    <source>
        <dbReference type="ARBA" id="ARBA00004414"/>
    </source>
</evidence>
<keyword evidence="10" id="KW-1185">Reference proteome</keyword>
<dbReference type="Proteomes" id="UP000316079">
    <property type="component" value="Unassembled WGS sequence"/>
</dbReference>
<evidence type="ECO:0000256" key="3">
    <source>
        <dbReference type="ARBA" id="ARBA00004630"/>
    </source>
</evidence>
<evidence type="ECO:0000313" key="10">
    <source>
        <dbReference type="Proteomes" id="UP000316079"/>
    </source>
</evidence>
<evidence type="ECO:0000259" key="8">
    <source>
        <dbReference type="PROSITE" id="PS51837"/>
    </source>
</evidence>
<dbReference type="PANTHER" id="PTHR23292">
    <property type="entry name" value="LIPOPOLYSACCHARIDE-INDUCED TUMOR NECROSIS FACTOR-ALPHA FACTOR"/>
    <property type="match status" value="1"/>
</dbReference>
<dbReference type="AlphaFoldDB" id="A0A553RQ29"/>
<evidence type="ECO:0000256" key="1">
    <source>
        <dbReference type="ARBA" id="ARBA00004125"/>
    </source>
</evidence>
<proteinExistence type="inferred from homology"/>
<feature type="domain" description="LITAF" evidence="8">
    <location>
        <begin position="94"/>
        <end position="178"/>
    </location>
</feature>
<dbReference type="OrthoDB" id="4713066at2759"/>
<reference evidence="9 10" key="1">
    <citation type="journal article" date="2019" name="Sci. Data">
        <title>Hybrid genome assembly and annotation of Danionella translucida.</title>
        <authorList>
            <person name="Kadobianskyi M."/>
            <person name="Schulze L."/>
            <person name="Schuelke M."/>
            <person name="Judkewitz B."/>
        </authorList>
    </citation>
    <scope>NUCLEOTIDE SEQUENCE [LARGE SCALE GENOMIC DNA]</scope>
    <source>
        <strain evidence="9 10">Bolton</strain>
    </source>
</reference>
<dbReference type="GO" id="GO:0005634">
    <property type="term" value="C:nucleus"/>
    <property type="evidence" value="ECO:0007669"/>
    <property type="project" value="TreeGrafter"/>
</dbReference>
<evidence type="ECO:0000256" key="4">
    <source>
        <dbReference type="ARBA" id="ARBA00005975"/>
    </source>
</evidence>
<dbReference type="SMART" id="SM00714">
    <property type="entry name" value="LITAF"/>
    <property type="match status" value="1"/>
</dbReference>
<dbReference type="InterPro" id="IPR006629">
    <property type="entry name" value="LITAF"/>
</dbReference>
<comment type="subcellular location">
    <subcellularLocation>
        <location evidence="1">Endosome membrane</location>
        <topology evidence="1">Peripheral membrane protein</topology>
        <orientation evidence="1">Cytoplasmic side</orientation>
    </subcellularLocation>
    <subcellularLocation>
        <location evidence="2">Late endosome membrane</location>
    </subcellularLocation>
    <subcellularLocation>
        <location evidence="3">Lysosome membrane</location>
        <topology evidence="3">Peripheral membrane protein</topology>
        <orientation evidence="3">Cytoplasmic side</orientation>
    </subcellularLocation>
</comment>
<evidence type="ECO:0000313" key="9">
    <source>
        <dbReference type="EMBL" id="TRZ04276.1"/>
    </source>
</evidence>
<keyword evidence="7" id="KW-0472">Membrane</keyword>
<dbReference type="PANTHER" id="PTHR23292:SF45">
    <property type="entry name" value="LIPOPOLYSACCHARIDE-INDUCED TUMOR NECROSIS FACTOR-ALPHA FACTOR HOMOLOG"/>
    <property type="match status" value="1"/>
</dbReference>
<name>A0A553RQ29_9TELE</name>
<comment type="caution">
    <text evidence="9">The sequence shown here is derived from an EMBL/GenBank/DDBJ whole genome shotgun (WGS) entry which is preliminary data.</text>
</comment>
<evidence type="ECO:0000256" key="7">
    <source>
        <dbReference type="ARBA" id="ARBA00023136"/>
    </source>
</evidence>
<keyword evidence="5" id="KW-0479">Metal-binding</keyword>
<dbReference type="STRING" id="623744.A0A553RQ29"/>
<organism evidence="9 10">
    <name type="scientific">Danionella cerebrum</name>
    <dbReference type="NCBI Taxonomy" id="2873325"/>
    <lineage>
        <taxon>Eukaryota</taxon>
        <taxon>Metazoa</taxon>
        <taxon>Chordata</taxon>
        <taxon>Craniata</taxon>
        <taxon>Vertebrata</taxon>
        <taxon>Euteleostomi</taxon>
        <taxon>Actinopterygii</taxon>
        <taxon>Neopterygii</taxon>
        <taxon>Teleostei</taxon>
        <taxon>Ostariophysi</taxon>
        <taxon>Cypriniformes</taxon>
        <taxon>Danionidae</taxon>
        <taxon>Danioninae</taxon>
        <taxon>Danionella</taxon>
    </lineage>
</organism>
<dbReference type="PROSITE" id="PS51837">
    <property type="entry name" value="LITAF"/>
    <property type="match status" value="1"/>
</dbReference>
<dbReference type="GO" id="GO:0098574">
    <property type="term" value="C:cytoplasmic side of lysosomal membrane"/>
    <property type="evidence" value="ECO:0007669"/>
    <property type="project" value="TreeGrafter"/>
</dbReference>
<dbReference type="GO" id="GO:0098560">
    <property type="term" value="C:cytoplasmic side of late endosome membrane"/>
    <property type="evidence" value="ECO:0007669"/>
    <property type="project" value="TreeGrafter"/>
</dbReference>
<evidence type="ECO:0000256" key="5">
    <source>
        <dbReference type="ARBA" id="ARBA00022723"/>
    </source>
</evidence>
<gene>
    <name evidence="9" type="ORF">DNTS_003228</name>
</gene>
<dbReference type="InterPro" id="IPR037519">
    <property type="entry name" value="LITAF_fam"/>
</dbReference>
<dbReference type="Pfam" id="PF10601">
    <property type="entry name" value="zf-LITAF-like"/>
    <property type="match status" value="1"/>
</dbReference>